<dbReference type="Proteomes" id="UP000190831">
    <property type="component" value="Chromosome E"/>
</dbReference>
<gene>
    <name evidence="1" type="ORF">LAFE_0E08614G</name>
</gene>
<dbReference type="STRING" id="4955.A0A1G4MDB1"/>
<reference evidence="2" key="1">
    <citation type="submission" date="2016-03" db="EMBL/GenBank/DDBJ databases">
        <authorList>
            <person name="Devillers H."/>
        </authorList>
    </citation>
    <scope>NUCLEOTIDE SEQUENCE [LARGE SCALE GENOMIC DNA]</scope>
</reference>
<dbReference type="Pfam" id="PF10429">
    <property type="entry name" value="Mtr2"/>
    <property type="match status" value="1"/>
</dbReference>
<dbReference type="OMA" id="FDCHLIP"/>
<protein>
    <submittedName>
        <fullName evidence="1">LAFE_0E08614g1_1</fullName>
    </submittedName>
</protein>
<dbReference type="Gene3D" id="3.10.450.50">
    <property type="match status" value="1"/>
</dbReference>
<name>A0A1G4MDB1_LACFM</name>
<accession>A0A1G4MDB1</accession>
<organism evidence="1 2">
    <name type="scientific">Lachancea fermentati</name>
    <name type="common">Zygosaccharomyces fermentati</name>
    <dbReference type="NCBI Taxonomy" id="4955"/>
    <lineage>
        <taxon>Eukaryota</taxon>
        <taxon>Fungi</taxon>
        <taxon>Dikarya</taxon>
        <taxon>Ascomycota</taxon>
        <taxon>Saccharomycotina</taxon>
        <taxon>Saccharomycetes</taxon>
        <taxon>Saccharomycetales</taxon>
        <taxon>Saccharomycetaceae</taxon>
        <taxon>Lachancea</taxon>
    </lineage>
</organism>
<dbReference type="InterPro" id="IPR032710">
    <property type="entry name" value="NTF2-like_dom_sf"/>
</dbReference>
<dbReference type="OrthoDB" id="25408at2759"/>
<keyword evidence="2" id="KW-1185">Reference proteome</keyword>
<sequence>MNNQSQVLESFVKRILTNLDETDPQKLAQFLPLVNPTGCKIIVNSTPFAQPTAFLEVWQSSVVQTQHVLTAVDYHVIPGTGTLICNINGKVRFDESGKDKMGQDAVIRTDNMGAGSAPAAKHRPLWGSYYGVSLQIVIDERIFNNDFNCVVSSFNYTMVYKPEDSLMTL</sequence>
<evidence type="ECO:0000313" key="1">
    <source>
        <dbReference type="EMBL" id="SCW01849.1"/>
    </source>
</evidence>
<dbReference type="AlphaFoldDB" id="A0A1G4MDB1"/>
<evidence type="ECO:0000313" key="2">
    <source>
        <dbReference type="Proteomes" id="UP000190831"/>
    </source>
</evidence>
<dbReference type="EMBL" id="LT598488">
    <property type="protein sequence ID" value="SCW01849.1"/>
    <property type="molecule type" value="Genomic_DNA"/>
</dbReference>
<dbReference type="InterPro" id="IPR019488">
    <property type="entry name" value="Nucl_pore_RNA_shuttling_Mtr2"/>
</dbReference>
<dbReference type="SUPFAM" id="SSF54427">
    <property type="entry name" value="NTF2-like"/>
    <property type="match status" value="1"/>
</dbReference>
<proteinExistence type="predicted"/>